<accession>A0A368N2K4</accession>
<organism evidence="2 3">
    <name type="scientific">Chryseobacterium lacus</name>
    <dbReference type="NCBI Taxonomy" id="2058346"/>
    <lineage>
        <taxon>Bacteria</taxon>
        <taxon>Pseudomonadati</taxon>
        <taxon>Bacteroidota</taxon>
        <taxon>Flavobacteriia</taxon>
        <taxon>Flavobacteriales</taxon>
        <taxon>Weeksellaceae</taxon>
        <taxon>Chryseobacterium group</taxon>
        <taxon>Chryseobacterium</taxon>
    </lineage>
</organism>
<sequence>MKRNLSLLIAVLFAFNFSFAQKNKFENVMNSRKLGVSYKNVKSKDKEDFYQQYYWLTKMEQLKAYPHLDGIKPKVLYSFVKEITPQIPTKNLSEENKKFRAEAELSLDQYLKNKDWSNPIMALNLETYVDPQNEKYFDVIKPERIVTLLPKKLYSFTSENVKTAEQKIYYLWINERDHKIVSIIPDEKKNPDFYRLLHEILPEYKFPNYVPEEARMGDRKVKSDADYIYIRAFQIGSDNIEYKTLDFENFIFVRYKKDGGPWTDVEHRPRKY</sequence>
<dbReference type="AlphaFoldDB" id="A0A368N2K4"/>
<dbReference type="EMBL" id="QPIE01000002">
    <property type="protein sequence ID" value="RCU43854.1"/>
    <property type="molecule type" value="Genomic_DNA"/>
</dbReference>
<name>A0A368N2K4_9FLAO</name>
<protein>
    <recommendedName>
        <fullName evidence="4">Gliding motility protein GldN</fullName>
    </recommendedName>
</protein>
<reference evidence="2 3" key="1">
    <citation type="submission" date="2018-07" db="EMBL/GenBank/DDBJ databases">
        <title>Chryseobacterium lacus sp. nov., isolated from lake water.</title>
        <authorList>
            <person name="Li C.-M."/>
        </authorList>
    </citation>
    <scope>NUCLEOTIDE SEQUENCE [LARGE SCALE GENOMIC DNA]</scope>
    <source>
        <strain evidence="2 3">YLOS41</strain>
    </source>
</reference>
<evidence type="ECO:0000313" key="3">
    <source>
        <dbReference type="Proteomes" id="UP000252172"/>
    </source>
</evidence>
<keyword evidence="3" id="KW-1185">Reference proteome</keyword>
<proteinExistence type="predicted"/>
<feature type="chain" id="PRO_5016688969" description="Gliding motility protein GldN" evidence="1">
    <location>
        <begin position="21"/>
        <end position="272"/>
    </location>
</feature>
<evidence type="ECO:0000313" key="2">
    <source>
        <dbReference type="EMBL" id="RCU43854.1"/>
    </source>
</evidence>
<comment type="caution">
    <text evidence="2">The sequence shown here is derived from an EMBL/GenBank/DDBJ whole genome shotgun (WGS) entry which is preliminary data.</text>
</comment>
<evidence type="ECO:0000256" key="1">
    <source>
        <dbReference type="SAM" id="SignalP"/>
    </source>
</evidence>
<feature type="signal peptide" evidence="1">
    <location>
        <begin position="1"/>
        <end position="20"/>
    </location>
</feature>
<dbReference type="Proteomes" id="UP000252172">
    <property type="component" value="Unassembled WGS sequence"/>
</dbReference>
<evidence type="ECO:0008006" key="4">
    <source>
        <dbReference type="Google" id="ProtNLM"/>
    </source>
</evidence>
<keyword evidence="1" id="KW-0732">Signal</keyword>
<dbReference type="OrthoDB" id="1231161at2"/>
<gene>
    <name evidence="2" type="ORF">DQ356_02155</name>
</gene>
<dbReference type="RefSeq" id="WP_114302838.1">
    <property type="nucleotide sequence ID" value="NZ_QPIE01000002.1"/>
</dbReference>